<feature type="domain" description="Protein kinase" evidence="12">
    <location>
        <begin position="19"/>
        <end position="289"/>
    </location>
</feature>
<evidence type="ECO:0000313" key="13">
    <source>
        <dbReference type="EMBL" id="OQR83447.1"/>
    </source>
</evidence>
<accession>A0A1V9YCN0</accession>
<sequence>MGNAQAQVGRTGTVGRHLVEVVKYLGEGGSSFIFLVKDAKSGGLYVLKRVVANDANSMKLIESEINLQQRFAHASVVQFIDYQQQKDRRETEVFILMEYCPGGHLYDNMRKMGEKRFTQEQLLTTFRSLCVPIQLLHHHDPPVAHRDIKLENFLLAKNNMYKLCDFGSCVEGPRTLESKQDRINEIDLVEKRTTAMYRSPELADIEGTAMFGAARLTEAVDIWALGCVLFNMAFFRPPFPPEGLRTSKYTVPAHSYSKDLPLLLKRMLAEDVDERATIDEVIACVDALLAAEPLPKRGTSVASAQSRPQAAPQAVARAEPAPAPATVETFADFASFAPAASGGFDTFAAPPVAFDAFAAAPTAPVATGHDPFGAPPAPANKVLDTFGFLVSPTNAAAPEKQTQARDAFSAFEELDKPPAMPWDPSQKHQPLSPMGLHNLQSPTHGQPFSPTQGGMPYAARNPLYPGQPA</sequence>
<dbReference type="OrthoDB" id="2018507at2759"/>
<comment type="caution">
    <text evidence="13">The sequence shown here is derived from an EMBL/GenBank/DDBJ whole genome shotgun (WGS) entry which is preliminary data.</text>
</comment>
<dbReference type="InterPro" id="IPR000719">
    <property type="entry name" value="Prot_kinase_dom"/>
</dbReference>
<dbReference type="EMBL" id="JNBR01002149">
    <property type="protein sequence ID" value="OQR83447.1"/>
    <property type="molecule type" value="Genomic_DNA"/>
</dbReference>
<dbReference type="SUPFAM" id="SSF56112">
    <property type="entry name" value="Protein kinase-like (PK-like)"/>
    <property type="match status" value="1"/>
</dbReference>
<gene>
    <name evidence="13" type="ORF">ACHHYP_14691</name>
</gene>
<dbReference type="STRING" id="1202772.A0A1V9YCN0"/>
<keyword evidence="3" id="KW-0808">Transferase</keyword>
<dbReference type="EC" id="2.7.11.1" evidence="1"/>
<evidence type="ECO:0000256" key="10">
    <source>
        <dbReference type="RuleBase" id="RU000304"/>
    </source>
</evidence>
<comment type="catalytic activity">
    <reaction evidence="7">
        <text>L-threonyl-[protein] + ATP = O-phospho-L-threonyl-[protein] + ADP + H(+)</text>
        <dbReference type="Rhea" id="RHEA:46608"/>
        <dbReference type="Rhea" id="RHEA-COMP:11060"/>
        <dbReference type="Rhea" id="RHEA-COMP:11605"/>
        <dbReference type="ChEBI" id="CHEBI:15378"/>
        <dbReference type="ChEBI" id="CHEBI:30013"/>
        <dbReference type="ChEBI" id="CHEBI:30616"/>
        <dbReference type="ChEBI" id="CHEBI:61977"/>
        <dbReference type="ChEBI" id="CHEBI:456216"/>
        <dbReference type="EC" id="2.7.11.1"/>
    </reaction>
</comment>
<protein>
    <recommendedName>
        <fullName evidence="1">non-specific serine/threonine protein kinase</fullName>
        <ecNumber evidence="1">2.7.11.1</ecNumber>
    </recommendedName>
</protein>
<dbReference type="Pfam" id="PF00069">
    <property type="entry name" value="Pkinase"/>
    <property type="match status" value="1"/>
</dbReference>
<dbReference type="GO" id="GO:0005737">
    <property type="term" value="C:cytoplasm"/>
    <property type="evidence" value="ECO:0007669"/>
    <property type="project" value="TreeGrafter"/>
</dbReference>
<dbReference type="InterPro" id="IPR008271">
    <property type="entry name" value="Ser/Thr_kinase_AS"/>
</dbReference>
<name>A0A1V9YCN0_ACHHY</name>
<dbReference type="Proteomes" id="UP000243579">
    <property type="component" value="Unassembled WGS sequence"/>
</dbReference>
<feature type="non-terminal residue" evidence="13">
    <location>
        <position position="469"/>
    </location>
</feature>
<feature type="compositionally biased region" description="Polar residues" evidence="11">
    <location>
        <begin position="438"/>
        <end position="452"/>
    </location>
</feature>
<evidence type="ECO:0000256" key="4">
    <source>
        <dbReference type="ARBA" id="ARBA00022741"/>
    </source>
</evidence>
<keyword evidence="14" id="KW-1185">Reference proteome</keyword>
<keyword evidence="2 10" id="KW-0723">Serine/threonine-protein kinase</keyword>
<evidence type="ECO:0000256" key="1">
    <source>
        <dbReference type="ARBA" id="ARBA00012513"/>
    </source>
</evidence>
<dbReference type="Gene3D" id="1.10.510.10">
    <property type="entry name" value="Transferase(Phosphotransferase) domain 1"/>
    <property type="match status" value="1"/>
</dbReference>
<evidence type="ECO:0000256" key="3">
    <source>
        <dbReference type="ARBA" id="ARBA00022679"/>
    </source>
</evidence>
<organism evidence="13 14">
    <name type="scientific">Achlya hypogyna</name>
    <name type="common">Oomycete</name>
    <name type="synonym">Protoachlya hypogyna</name>
    <dbReference type="NCBI Taxonomy" id="1202772"/>
    <lineage>
        <taxon>Eukaryota</taxon>
        <taxon>Sar</taxon>
        <taxon>Stramenopiles</taxon>
        <taxon>Oomycota</taxon>
        <taxon>Saprolegniomycetes</taxon>
        <taxon>Saprolegniales</taxon>
        <taxon>Achlyaceae</taxon>
        <taxon>Achlya</taxon>
    </lineage>
</organism>
<dbReference type="PANTHER" id="PTHR22967:SF57">
    <property type="entry name" value="AUXILIN, ISOFORM A-RELATED"/>
    <property type="match status" value="1"/>
</dbReference>
<dbReference type="PROSITE" id="PS50011">
    <property type="entry name" value="PROTEIN_KINASE_DOM"/>
    <property type="match status" value="1"/>
</dbReference>
<dbReference type="GO" id="GO:0005524">
    <property type="term" value="F:ATP binding"/>
    <property type="evidence" value="ECO:0007669"/>
    <property type="project" value="UniProtKB-UniRule"/>
</dbReference>
<dbReference type="InterPro" id="IPR011009">
    <property type="entry name" value="Kinase-like_dom_sf"/>
</dbReference>
<keyword evidence="4 9" id="KW-0547">Nucleotide-binding</keyword>
<dbReference type="PANTHER" id="PTHR22967">
    <property type="entry name" value="SERINE/THREONINE PROTEIN KINASE"/>
    <property type="match status" value="1"/>
</dbReference>
<comment type="catalytic activity">
    <reaction evidence="8">
        <text>L-seryl-[protein] + ATP = O-phospho-L-seryl-[protein] + ADP + H(+)</text>
        <dbReference type="Rhea" id="RHEA:17989"/>
        <dbReference type="Rhea" id="RHEA-COMP:9863"/>
        <dbReference type="Rhea" id="RHEA-COMP:11604"/>
        <dbReference type="ChEBI" id="CHEBI:15378"/>
        <dbReference type="ChEBI" id="CHEBI:29999"/>
        <dbReference type="ChEBI" id="CHEBI:30616"/>
        <dbReference type="ChEBI" id="CHEBI:83421"/>
        <dbReference type="ChEBI" id="CHEBI:456216"/>
        <dbReference type="EC" id="2.7.11.1"/>
    </reaction>
</comment>
<evidence type="ECO:0000256" key="5">
    <source>
        <dbReference type="ARBA" id="ARBA00022777"/>
    </source>
</evidence>
<comment type="similarity">
    <text evidence="10">Belongs to the protein kinase superfamily.</text>
</comment>
<dbReference type="PROSITE" id="PS00108">
    <property type="entry name" value="PROTEIN_KINASE_ST"/>
    <property type="match status" value="1"/>
</dbReference>
<evidence type="ECO:0000256" key="8">
    <source>
        <dbReference type="ARBA" id="ARBA00048679"/>
    </source>
</evidence>
<reference evidence="13 14" key="1">
    <citation type="journal article" date="2014" name="Genome Biol. Evol.">
        <title>The secreted proteins of Achlya hypogyna and Thraustotheca clavata identify the ancestral oomycete secretome and reveal gene acquisitions by horizontal gene transfer.</title>
        <authorList>
            <person name="Misner I."/>
            <person name="Blouin N."/>
            <person name="Leonard G."/>
            <person name="Richards T.A."/>
            <person name="Lane C.E."/>
        </authorList>
    </citation>
    <scope>NUCLEOTIDE SEQUENCE [LARGE SCALE GENOMIC DNA]</scope>
    <source>
        <strain evidence="13 14">ATCC 48635</strain>
    </source>
</reference>
<dbReference type="InterPro" id="IPR017441">
    <property type="entry name" value="Protein_kinase_ATP_BS"/>
</dbReference>
<dbReference type="SMART" id="SM00220">
    <property type="entry name" value="S_TKc"/>
    <property type="match status" value="1"/>
</dbReference>
<dbReference type="GO" id="GO:0004674">
    <property type="term" value="F:protein serine/threonine kinase activity"/>
    <property type="evidence" value="ECO:0007669"/>
    <property type="project" value="UniProtKB-KW"/>
</dbReference>
<evidence type="ECO:0000256" key="2">
    <source>
        <dbReference type="ARBA" id="ARBA00022527"/>
    </source>
</evidence>
<feature type="binding site" evidence="9">
    <location>
        <position position="48"/>
    </location>
    <ligand>
        <name>ATP</name>
        <dbReference type="ChEBI" id="CHEBI:30616"/>
    </ligand>
</feature>
<proteinExistence type="inferred from homology"/>
<keyword evidence="6 9" id="KW-0067">ATP-binding</keyword>
<evidence type="ECO:0000256" key="7">
    <source>
        <dbReference type="ARBA" id="ARBA00047899"/>
    </source>
</evidence>
<evidence type="ECO:0000313" key="14">
    <source>
        <dbReference type="Proteomes" id="UP000243579"/>
    </source>
</evidence>
<evidence type="ECO:0000256" key="11">
    <source>
        <dbReference type="SAM" id="MobiDB-lite"/>
    </source>
</evidence>
<keyword evidence="5" id="KW-0418">Kinase</keyword>
<evidence type="ECO:0000256" key="9">
    <source>
        <dbReference type="PROSITE-ProRule" id="PRU10141"/>
    </source>
</evidence>
<dbReference type="AlphaFoldDB" id="A0A1V9YCN0"/>
<feature type="region of interest" description="Disordered" evidence="11">
    <location>
        <begin position="415"/>
        <end position="469"/>
    </location>
</feature>
<evidence type="ECO:0000259" key="12">
    <source>
        <dbReference type="PROSITE" id="PS50011"/>
    </source>
</evidence>
<evidence type="ECO:0000256" key="6">
    <source>
        <dbReference type="ARBA" id="ARBA00022840"/>
    </source>
</evidence>
<dbReference type="PROSITE" id="PS00107">
    <property type="entry name" value="PROTEIN_KINASE_ATP"/>
    <property type="match status" value="1"/>
</dbReference>